<accession>A0A8J7REQ5</accession>
<evidence type="ECO:0000313" key="1">
    <source>
        <dbReference type="EMBL" id="MBP2201872.1"/>
    </source>
</evidence>
<protein>
    <submittedName>
        <fullName evidence="1">Uncharacterized protein</fullName>
    </submittedName>
</protein>
<organism evidence="1 2">
    <name type="scientific">Methanococcus voltae</name>
    <dbReference type="NCBI Taxonomy" id="2188"/>
    <lineage>
        <taxon>Archaea</taxon>
        <taxon>Methanobacteriati</taxon>
        <taxon>Methanobacteriota</taxon>
        <taxon>Methanomada group</taxon>
        <taxon>Methanococci</taxon>
        <taxon>Methanococcales</taxon>
        <taxon>Methanococcaceae</taxon>
        <taxon>Methanococcus</taxon>
    </lineage>
</organism>
<reference evidence="1" key="1">
    <citation type="submission" date="2021-03" db="EMBL/GenBank/DDBJ databases">
        <title>Genomic Encyclopedia of Type Strains, Phase IV (KMG-V): Genome sequencing to study the core and pangenomes of soil and plant-associated prokaryotes.</title>
        <authorList>
            <person name="Whitman W."/>
        </authorList>
    </citation>
    <scope>NUCLEOTIDE SEQUENCE</scope>
    <source>
        <strain evidence="1">C4</strain>
    </source>
</reference>
<name>A0A8J7REQ5_METVO</name>
<gene>
    <name evidence="1" type="ORF">J3E07_001297</name>
</gene>
<dbReference type="RefSeq" id="WP_209591386.1">
    <property type="nucleotide sequence ID" value="NZ_JAGGMU010000003.1"/>
</dbReference>
<sequence length="315" mass="37264">MEKMANLNKKAVENNDNIIKFSKMTSKILKDIINIVDEYTKDILLAENYEIEFKGFSLTDADGRLHRILSISDLDELYLNEYLKNDRITLNSAKCKNDDNDSEKDILDVYFQNRSYKLKNIDLRNLENGYVTIYLSSKKSKNYRFKKDDKYTVLHKNFNNISAEHFERVLRWKDLDSTQLDDLLKSFDVKCEELLNIISETAGIGELELYLDLFNDLEHIKNETIIENNKVVIWIHPIYLFSEINVLKGLIYYELLEYDSSLIENKYRIIFEYCKEYKLLIGKNLQVIGKLRKIADDKNDLETIEEIDKMLVELI</sequence>
<comment type="caution">
    <text evidence="1">The sequence shown here is derived from an EMBL/GenBank/DDBJ whole genome shotgun (WGS) entry which is preliminary data.</text>
</comment>
<dbReference type="OrthoDB" id="61889at2157"/>
<evidence type="ECO:0000313" key="2">
    <source>
        <dbReference type="Proteomes" id="UP000740329"/>
    </source>
</evidence>
<proteinExistence type="predicted"/>
<dbReference type="EMBL" id="JAGGMV010000003">
    <property type="protein sequence ID" value="MBP2201872.1"/>
    <property type="molecule type" value="Genomic_DNA"/>
</dbReference>
<dbReference type="AlphaFoldDB" id="A0A8J7REQ5"/>
<dbReference type="Proteomes" id="UP000740329">
    <property type="component" value="Unassembled WGS sequence"/>
</dbReference>